<evidence type="ECO:0000259" key="5">
    <source>
        <dbReference type="PROSITE" id="PS01124"/>
    </source>
</evidence>
<dbReference type="SMART" id="SM00342">
    <property type="entry name" value="HTH_ARAC"/>
    <property type="match status" value="1"/>
</dbReference>
<dbReference type="SUPFAM" id="SSF46689">
    <property type="entry name" value="Homeodomain-like"/>
    <property type="match status" value="1"/>
</dbReference>
<evidence type="ECO:0000256" key="1">
    <source>
        <dbReference type="ARBA" id="ARBA00023015"/>
    </source>
</evidence>
<dbReference type="Proteomes" id="UP000604117">
    <property type="component" value="Unassembled WGS sequence"/>
</dbReference>
<feature type="region of interest" description="Disordered" evidence="4">
    <location>
        <begin position="295"/>
        <end position="330"/>
    </location>
</feature>
<dbReference type="Pfam" id="PF12833">
    <property type="entry name" value="HTH_18"/>
    <property type="match status" value="1"/>
</dbReference>
<dbReference type="PROSITE" id="PS01124">
    <property type="entry name" value="HTH_ARAC_FAMILY_2"/>
    <property type="match status" value="1"/>
</dbReference>
<protein>
    <recommendedName>
        <fullName evidence="5">HTH araC/xylS-type domain-containing protein</fullName>
    </recommendedName>
</protein>
<keyword evidence="2" id="KW-0238">DNA-binding</keyword>
<keyword evidence="7" id="KW-1185">Reference proteome</keyword>
<feature type="domain" description="HTH araC/xylS-type" evidence="5">
    <location>
        <begin position="202"/>
        <end position="300"/>
    </location>
</feature>
<organism evidence="6 7">
    <name type="scientific">Asanoa siamensis</name>
    <dbReference type="NCBI Taxonomy" id="926357"/>
    <lineage>
        <taxon>Bacteria</taxon>
        <taxon>Bacillati</taxon>
        <taxon>Actinomycetota</taxon>
        <taxon>Actinomycetes</taxon>
        <taxon>Micromonosporales</taxon>
        <taxon>Micromonosporaceae</taxon>
        <taxon>Asanoa</taxon>
    </lineage>
</organism>
<accession>A0ABQ4CUG9</accession>
<evidence type="ECO:0000256" key="2">
    <source>
        <dbReference type="ARBA" id="ARBA00023125"/>
    </source>
</evidence>
<evidence type="ECO:0000313" key="7">
    <source>
        <dbReference type="Proteomes" id="UP000604117"/>
    </source>
</evidence>
<dbReference type="Gene3D" id="1.10.10.60">
    <property type="entry name" value="Homeodomain-like"/>
    <property type="match status" value="1"/>
</dbReference>
<dbReference type="Pfam" id="PF02311">
    <property type="entry name" value="AraC_binding"/>
    <property type="match status" value="1"/>
</dbReference>
<evidence type="ECO:0000313" key="6">
    <source>
        <dbReference type="EMBL" id="GIF74925.1"/>
    </source>
</evidence>
<reference evidence="6 7" key="1">
    <citation type="submission" date="2021-01" db="EMBL/GenBank/DDBJ databases">
        <title>Whole genome shotgun sequence of Asanoa siamensis NBRC 107932.</title>
        <authorList>
            <person name="Komaki H."/>
            <person name="Tamura T."/>
        </authorList>
    </citation>
    <scope>NUCLEOTIDE SEQUENCE [LARGE SCALE GENOMIC DNA]</scope>
    <source>
        <strain evidence="6 7">NBRC 107932</strain>
    </source>
</reference>
<dbReference type="InterPro" id="IPR003313">
    <property type="entry name" value="AraC-bd"/>
</dbReference>
<evidence type="ECO:0000256" key="4">
    <source>
        <dbReference type="SAM" id="MobiDB-lite"/>
    </source>
</evidence>
<sequence>MPATPYEDRDAFGRVPGYRRAMALIGQPAGESGPPAPTPGWAGVGTVTLRELAARQNLAAARRSDNHVLVLVTVGHGQHEVDFRPYPCRPGTLIWVRPGQVIRFGGNAGLDAIVVCWEPAAVAEVADDPVLLDGGLGPACWQLAGEDEDAVINEVSQLVVDCQRQRSGTLAAGLLRHQLAVLLLRIALLPGRAPAERNDAYVRFRLEVEKDFTRTRRVEEYAERMGYSVRTITRACLAATGRSAKQVIDDRVTLEAMRLLAVTDDPIADIGRRLGFPEPTNFGRFFHREAGTSPGAFRAAQKAGPRLPNQRRPGVTDPHGRPAPRVGGEA</sequence>
<name>A0ABQ4CUG9_9ACTN</name>
<comment type="caution">
    <text evidence="6">The sequence shown here is derived from an EMBL/GenBank/DDBJ whole genome shotgun (WGS) entry which is preliminary data.</text>
</comment>
<dbReference type="PANTHER" id="PTHR43280:SF32">
    <property type="entry name" value="TRANSCRIPTIONAL REGULATORY PROTEIN"/>
    <property type="match status" value="1"/>
</dbReference>
<keyword evidence="1" id="KW-0805">Transcription regulation</keyword>
<dbReference type="InterPro" id="IPR009057">
    <property type="entry name" value="Homeodomain-like_sf"/>
</dbReference>
<dbReference type="PANTHER" id="PTHR43280">
    <property type="entry name" value="ARAC-FAMILY TRANSCRIPTIONAL REGULATOR"/>
    <property type="match status" value="1"/>
</dbReference>
<keyword evidence="3" id="KW-0804">Transcription</keyword>
<dbReference type="InterPro" id="IPR037923">
    <property type="entry name" value="HTH-like"/>
</dbReference>
<dbReference type="EMBL" id="BONE01000036">
    <property type="protein sequence ID" value="GIF74925.1"/>
    <property type="molecule type" value="Genomic_DNA"/>
</dbReference>
<evidence type="ECO:0000256" key="3">
    <source>
        <dbReference type="ARBA" id="ARBA00023163"/>
    </source>
</evidence>
<gene>
    <name evidence="6" type="ORF">Asi02nite_44430</name>
</gene>
<dbReference type="SUPFAM" id="SSF51215">
    <property type="entry name" value="Regulatory protein AraC"/>
    <property type="match status" value="1"/>
</dbReference>
<proteinExistence type="predicted"/>
<dbReference type="InterPro" id="IPR018060">
    <property type="entry name" value="HTH_AraC"/>
</dbReference>